<evidence type="ECO:0000256" key="2">
    <source>
        <dbReference type="SAM" id="MobiDB-lite"/>
    </source>
</evidence>
<proteinExistence type="predicted"/>
<feature type="domain" description="Cdc23" evidence="5">
    <location>
        <begin position="92"/>
        <end position="216"/>
    </location>
</feature>
<evidence type="ECO:0000313" key="7">
    <source>
        <dbReference type="Proteomes" id="UP000507470"/>
    </source>
</evidence>
<dbReference type="InterPro" id="IPR011990">
    <property type="entry name" value="TPR-like_helical_dom_sf"/>
</dbReference>
<name>A0A6J8B065_MYTCO</name>
<feature type="region of interest" description="Disordered" evidence="2">
    <location>
        <begin position="594"/>
        <end position="617"/>
    </location>
</feature>
<dbReference type="InterPro" id="IPR004875">
    <property type="entry name" value="DDE_SF_endonuclease_dom"/>
</dbReference>
<organism evidence="6 7">
    <name type="scientific">Mytilus coruscus</name>
    <name type="common">Sea mussel</name>
    <dbReference type="NCBI Taxonomy" id="42192"/>
    <lineage>
        <taxon>Eukaryota</taxon>
        <taxon>Metazoa</taxon>
        <taxon>Spiralia</taxon>
        <taxon>Lophotrochozoa</taxon>
        <taxon>Mollusca</taxon>
        <taxon>Bivalvia</taxon>
        <taxon>Autobranchia</taxon>
        <taxon>Pteriomorphia</taxon>
        <taxon>Mytilida</taxon>
        <taxon>Mytiloidea</taxon>
        <taxon>Mytilidae</taxon>
        <taxon>Mytilinae</taxon>
        <taxon>Mytilus</taxon>
    </lineage>
</organism>
<gene>
    <name evidence="6" type="ORF">MCOR_13253</name>
</gene>
<dbReference type="GO" id="GO:0003677">
    <property type="term" value="F:DNA binding"/>
    <property type="evidence" value="ECO:0007669"/>
    <property type="project" value="UniProtKB-KW"/>
</dbReference>
<dbReference type="InterPro" id="IPR006600">
    <property type="entry name" value="HTH_CenpB_DNA-bd_dom"/>
</dbReference>
<dbReference type="EMBL" id="CACVKT020002230">
    <property type="protein sequence ID" value="CAC5376698.1"/>
    <property type="molecule type" value="Genomic_DNA"/>
</dbReference>
<dbReference type="GO" id="GO:0005680">
    <property type="term" value="C:anaphase-promoting complex"/>
    <property type="evidence" value="ECO:0007669"/>
    <property type="project" value="InterPro"/>
</dbReference>
<dbReference type="Pfam" id="PF03184">
    <property type="entry name" value="DDE_1"/>
    <property type="match status" value="1"/>
</dbReference>
<evidence type="ECO:0000259" key="5">
    <source>
        <dbReference type="Pfam" id="PF04049"/>
    </source>
</evidence>
<dbReference type="Pfam" id="PF03221">
    <property type="entry name" value="HTH_Tnp_Tc5"/>
    <property type="match status" value="1"/>
</dbReference>
<keyword evidence="6" id="KW-0132">Cell division</keyword>
<dbReference type="InterPro" id="IPR007192">
    <property type="entry name" value="APC8"/>
</dbReference>
<dbReference type="Gene3D" id="1.25.40.10">
    <property type="entry name" value="Tetratricopeptide repeat domain"/>
    <property type="match status" value="2"/>
</dbReference>
<evidence type="ECO:0000256" key="1">
    <source>
        <dbReference type="ARBA" id="ARBA00023125"/>
    </source>
</evidence>
<dbReference type="InterPro" id="IPR050863">
    <property type="entry name" value="CenT-Element_Derived"/>
</dbReference>
<evidence type="ECO:0000259" key="4">
    <source>
        <dbReference type="Pfam" id="PF03221"/>
    </source>
</evidence>
<dbReference type="SUPFAM" id="SSF48452">
    <property type="entry name" value="TPR-like"/>
    <property type="match status" value="1"/>
</dbReference>
<dbReference type="PANTHER" id="PTHR19303:SF73">
    <property type="entry name" value="PROTEIN PDC2"/>
    <property type="match status" value="1"/>
</dbReference>
<keyword evidence="6" id="KW-0131">Cell cycle</keyword>
<feature type="domain" description="Cdc23" evidence="5">
    <location>
        <begin position="17"/>
        <end position="51"/>
    </location>
</feature>
<reference evidence="6 7" key="1">
    <citation type="submission" date="2020-06" db="EMBL/GenBank/DDBJ databases">
        <authorList>
            <person name="Li R."/>
            <person name="Bekaert M."/>
        </authorList>
    </citation>
    <scope>NUCLEOTIDE SEQUENCE [LARGE SCALE GENOMIC DNA]</scope>
    <source>
        <strain evidence="7">wild</strain>
    </source>
</reference>
<evidence type="ECO:0000259" key="3">
    <source>
        <dbReference type="Pfam" id="PF03184"/>
    </source>
</evidence>
<dbReference type="AlphaFoldDB" id="A0A6J8B065"/>
<dbReference type="Pfam" id="PF04049">
    <property type="entry name" value="ANAPC8"/>
    <property type="match status" value="2"/>
</dbReference>
<evidence type="ECO:0000313" key="6">
    <source>
        <dbReference type="EMBL" id="CAC5376698.1"/>
    </source>
</evidence>
<sequence>MADFSTCQVFELPNLIQIKTDLIRANKECSRRKLLNSAKWAAELSSAVDASVDYQQILLLQEPKMNGSYVIFTGLLKMMSDADKFGCPPDHLENEHLKTLKIELSKKYIMKELDGFCLYLYGIVLKKLDLLKEALEMLVEAVNYEPLHWGAWLELAVLIPDKETLLSLSLPNHWMKNLFLGHMYLELQLNEEALKIYQGLVDGGFSKSTYIVSQMAVVYHNMREIDMSVTAFAELQELDPYRLENMDTYSNLLYIKGSLREKAKFFATNLGIAENAFECSSGWLEQFKGLHNIAFKKICGESKSVQENSDEMNEWKNRLSNLLNDYSPDQIYNADEPGLFFLLLPDKTLEFKDVKCSGGKQSKERLTALVCENMSGNDKLPILVIGKSKNPHCFKNVKSLPSECVANKKAWMTSEFFINWLHQVDKQMTKRKRHIVMIVDNCPAHPHVPGLKSIKLVFLPPNTTSVTQPMDQGVIRNLKLHYRKLVIKKQITAIDTKTEFTTTILDGIHMLNHAWSKATQTTIANCYHHAGFESPIIAPSDDINDDVDDDIPLALLCRIGLPNGTSIEDYTSVDDNLTTSAQMTDTDIIEDIISSRSATDDQSDPEDEPVPPPRHSMSSVFAAFNTLNAHLETVQNSNSTMSHLNFVNSFVMKHHLHSLCVKQSDISVFFQKAELSKQD</sequence>
<accession>A0A6J8B065</accession>
<dbReference type="PANTHER" id="PTHR19303">
    <property type="entry name" value="TRANSPOSON"/>
    <property type="match status" value="1"/>
</dbReference>
<feature type="domain" description="HTH CENPB-type" evidence="4">
    <location>
        <begin position="259"/>
        <end position="297"/>
    </location>
</feature>
<dbReference type="OrthoDB" id="10262026at2759"/>
<keyword evidence="1" id="KW-0238">DNA-binding</keyword>
<keyword evidence="7" id="KW-1185">Reference proteome</keyword>
<dbReference type="Proteomes" id="UP000507470">
    <property type="component" value="Unassembled WGS sequence"/>
</dbReference>
<feature type="domain" description="DDE-1" evidence="3">
    <location>
        <begin position="363"/>
        <end position="527"/>
    </location>
</feature>
<dbReference type="GO" id="GO:0051301">
    <property type="term" value="P:cell division"/>
    <property type="evidence" value="ECO:0007669"/>
    <property type="project" value="UniProtKB-KW"/>
</dbReference>
<protein>
    <submittedName>
        <fullName evidence="6">Cell division cycle protein 23 homolog</fullName>
    </submittedName>
</protein>